<dbReference type="eggNOG" id="COG1296">
    <property type="taxonomic scope" value="Bacteria"/>
</dbReference>
<evidence type="ECO:0000256" key="6">
    <source>
        <dbReference type="ARBA" id="ARBA00022989"/>
    </source>
</evidence>
<dbReference type="Proteomes" id="UP000014975">
    <property type="component" value="Unassembled WGS sequence"/>
</dbReference>
<protein>
    <submittedName>
        <fullName evidence="9">AzlC family protein</fullName>
    </submittedName>
</protein>
<evidence type="ECO:0000313" key="10">
    <source>
        <dbReference type="Proteomes" id="UP000014975"/>
    </source>
</evidence>
<dbReference type="OrthoDB" id="9803444at2"/>
<feature type="transmembrane region" description="Helical" evidence="8">
    <location>
        <begin position="132"/>
        <end position="153"/>
    </location>
</feature>
<accession>S7UKS6</accession>
<comment type="caution">
    <text evidence="9">The sequence shown here is derived from an EMBL/GenBank/DDBJ whole genome shotgun (WGS) entry which is preliminary data.</text>
</comment>
<evidence type="ECO:0000256" key="2">
    <source>
        <dbReference type="ARBA" id="ARBA00010735"/>
    </source>
</evidence>
<feature type="transmembrane region" description="Helical" evidence="8">
    <location>
        <begin position="212"/>
        <end position="228"/>
    </location>
</feature>
<dbReference type="AlphaFoldDB" id="S7UKS6"/>
<reference evidence="9 10" key="1">
    <citation type="journal article" date="2013" name="Genome Announc.">
        <title>Draft genome sequences for three mercury-methylating, sulfate-reducing bacteria.</title>
        <authorList>
            <person name="Brown S.D."/>
            <person name="Hurt R.A.Jr."/>
            <person name="Gilmour C.C."/>
            <person name="Elias D.A."/>
        </authorList>
    </citation>
    <scope>NUCLEOTIDE SEQUENCE [LARGE SCALE GENOMIC DNA]</scope>
    <source>
        <strain evidence="9 10">DSM 16529</strain>
    </source>
</reference>
<feature type="transmembrane region" description="Helical" evidence="8">
    <location>
        <begin position="15"/>
        <end position="36"/>
    </location>
</feature>
<dbReference type="Pfam" id="PF03591">
    <property type="entry name" value="AzlC"/>
    <property type="match status" value="1"/>
</dbReference>
<sequence length="232" mass="24442">MHATPSFTLQGLRRGFTATLPLGLGVFVYGLVFGVLSRQAGLTDLQALAMSAFVYAGASQLLAMELWGPAMDVAAVVLTTLVVNLRHVLMGAALAPWFQGFGPAKAYGSVFLMADENWAMAMGAYARGERDGAILAGGGLCVWVSWFAATAVGRVLTGGLAEPEAFGLDFAFTAVFLALLTGFWRGRADLPPWLAAAVVSLLAWAVLPGKWYILAGGLAGSLLAYMTYKERA</sequence>
<dbReference type="PANTHER" id="PTHR34979:SF1">
    <property type="entry name" value="INNER MEMBRANE PROTEIN YGAZ"/>
    <property type="match status" value="1"/>
</dbReference>
<keyword evidence="7 8" id="KW-0472">Membrane</keyword>
<name>S7UKS6_9BACT</name>
<comment type="similarity">
    <text evidence="2">Belongs to the AzlC family.</text>
</comment>
<feature type="transmembrane region" description="Helical" evidence="8">
    <location>
        <begin position="190"/>
        <end position="206"/>
    </location>
</feature>
<keyword evidence="5 8" id="KW-0812">Transmembrane</keyword>
<comment type="subcellular location">
    <subcellularLocation>
        <location evidence="1">Cell membrane</location>
        <topology evidence="1">Multi-pass membrane protein</topology>
    </subcellularLocation>
</comment>
<evidence type="ECO:0000313" key="9">
    <source>
        <dbReference type="EMBL" id="EPR34449.1"/>
    </source>
</evidence>
<dbReference type="STRING" id="1121439.dsat_0097"/>
<keyword evidence="10" id="KW-1185">Reference proteome</keyword>
<evidence type="ECO:0000256" key="5">
    <source>
        <dbReference type="ARBA" id="ARBA00022692"/>
    </source>
</evidence>
<dbReference type="PATRIC" id="fig|1121439.3.peg.1316"/>
<evidence type="ECO:0000256" key="3">
    <source>
        <dbReference type="ARBA" id="ARBA00022448"/>
    </source>
</evidence>
<dbReference type="InterPro" id="IPR011606">
    <property type="entry name" value="Brnchd-chn_aa_trnsp_permease"/>
</dbReference>
<evidence type="ECO:0000256" key="8">
    <source>
        <dbReference type="SAM" id="Phobius"/>
    </source>
</evidence>
<dbReference type="GO" id="GO:0005886">
    <property type="term" value="C:plasma membrane"/>
    <property type="evidence" value="ECO:0007669"/>
    <property type="project" value="UniProtKB-SubCell"/>
</dbReference>
<evidence type="ECO:0000256" key="1">
    <source>
        <dbReference type="ARBA" id="ARBA00004651"/>
    </source>
</evidence>
<feature type="transmembrane region" description="Helical" evidence="8">
    <location>
        <begin position="165"/>
        <end position="183"/>
    </location>
</feature>
<dbReference type="RefSeq" id="WP_020885503.1">
    <property type="nucleotide sequence ID" value="NZ_ATHI01000011.1"/>
</dbReference>
<keyword evidence="4" id="KW-1003">Cell membrane</keyword>
<evidence type="ECO:0000256" key="7">
    <source>
        <dbReference type="ARBA" id="ARBA00023136"/>
    </source>
</evidence>
<keyword evidence="6 8" id="KW-1133">Transmembrane helix</keyword>
<gene>
    <name evidence="9" type="ORF">dsat_0097</name>
</gene>
<dbReference type="GO" id="GO:1903785">
    <property type="term" value="P:L-valine transmembrane transport"/>
    <property type="evidence" value="ECO:0007669"/>
    <property type="project" value="TreeGrafter"/>
</dbReference>
<evidence type="ECO:0000256" key="4">
    <source>
        <dbReference type="ARBA" id="ARBA00022475"/>
    </source>
</evidence>
<dbReference type="EMBL" id="ATHI01000011">
    <property type="protein sequence ID" value="EPR34449.1"/>
    <property type="molecule type" value="Genomic_DNA"/>
</dbReference>
<dbReference type="PANTHER" id="PTHR34979">
    <property type="entry name" value="INNER MEMBRANE PROTEIN YGAZ"/>
    <property type="match status" value="1"/>
</dbReference>
<keyword evidence="3" id="KW-0813">Transport</keyword>
<feature type="transmembrane region" description="Helical" evidence="8">
    <location>
        <begin position="48"/>
        <end position="67"/>
    </location>
</feature>
<organism evidence="9 10">
    <name type="scientific">Alkalidesulfovibrio alkalitolerans DSM 16529</name>
    <dbReference type="NCBI Taxonomy" id="1121439"/>
    <lineage>
        <taxon>Bacteria</taxon>
        <taxon>Pseudomonadati</taxon>
        <taxon>Thermodesulfobacteriota</taxon>
        <taxon>Desulfovibrionia</taxon>
        <taxon>Desulfovibrionales</taxon>
        <taxon>Desulfovibrionaceae</taxon>
        <taxon>Alkalidesulfovibrio</taxon>
    </lineage>
</organism>
<proteinExistence type="inferred from homology"/>